<reference evidence="1 2" key="1">
    <citation type="submission" date="2023-08" db="EMBL/GenBank/DDBJ databases">
        <title>Black Yeasts Isolated from many extreme environments.</title>
        <authorList>
            <person name="Coleine C."/>
            <person name="Stajich J.E."/>
            <person name="Selbmann L."/>
        </authorList>
    </citation>
    <scope>NUCLEOTIDE SEQUENCE [LARGE SCALE GENOMIC DNA]</scope>
    <source>
        <strain evidence="1 2">CCFEE 536</strain>
    </source>
</reference>
<comment type="caution">
    <text evidence="1">The sequence shown here is derived from an EMBL/GenBank/DDBJ whole genome shotgun (WGS) entry which is preliminary data.</text>
</comment>
<organism evidence="1 2">
    <name type="scientific">Cryomyces antarcticus</name>
    <dbReference type="NCBI Taxonomy" id="329879"/>
    <lineage>
        <taxon>Eukaryota</taxon>
        <taxon>Fungi</taxon>
        <taxon>Dikarya</taxon>
        <taxon>Ascomycota</taxon>
        <taxon>Pezizomycotina</taxon>
        <taxon>Dothideomycetes</taxon>
        <taxon>Dothideomycetes incertae sedis</taxon>
        <taxon>Cryomyces</taxon>
    </lineage>
</organism>
<evidence type="ECO:0000313" key="1">
    <source>
        <dbReference type="EMBL" id="KAK5241484.1"/>
    </source>
</evidence>
<keyword evidence="2" id="KW-1185">Reference proteome</keyword>
<dbReference type="EMBL" id="JAVRRA010010623">
    <property type="protein sequence ID" value="KAK5241484.1"/>
    <property type="molecule type" value="Genomic_DNA"/>
</dbReference>
<dbReference type="Proteomes" id="UP001357485">
    <property type="component" value="Unassembled WGS sequence"/>
</dbReference>
<protein>
    <submittedName>
        <fullName evidence="1">Uncharacterized protein</fullName>
    </submittedName>
</protein>
<proteinExistence type="predicted"/>
<sequence>PVPCRRDLERTVHGHVDGLDHDGRRRCGDGSVRRRQLYGRCAGGVRTGEDPARGAGRGRYGGWVCGALGGWL</sequence>
<evidence type="ECO:0000313" key="2">
    <source>
        <dbReference type="Proteomes" id="UP001357485"/>
    </source>
</evidence>
<feature type="non-terminal residue" evidence="1">
    <location>
        <position position="72"/>
    </location>
</feature>
<name>A0ABR0LTR3_9PEZI</name>
<feature type="non-terminal residue" evidence="1">
    <location>
        <position position="1"/>
    </location>
</feature>
<gene>
    <name evidence="1" type="ORF">LTR16_009335</name>
</gene>
<accession>A0ABR0LTR3</accession>